<dbReference type="Pfam" id="PF23607">
    <property type="entry name" value="WZC_N"/>
    <property type="match status" value="1"/>
</dbReference>
<keyword evidence="7" id="KW-0547">Nucleotide-binding</keyword>
<keyword evidence="8" id="KW-0418">Kinase</keyword>
<feature type="transmembrane region" description="Helical" evidence="15">
    <location>
        <begin position="36"/>
        <end position="55"/>
    </location>
</feature>
<dbReference type="InterPro" id="IPR003856">
    <property type="entry name" value="LPS_length_determ_N"/>
</dbReference>
<evidence type="ECO:0000256" key="4">
    <source>
        <dbReference type="ARBA" id="ARBA00022519"/>
    </source>
</evidence>
<accession>A0ABV2A6Y1</accession>
<dbReference type="Gene3D" id="3.40.50.300">
    <property type="entry name" value="P-loop containing nucleotide triphosphate hydrolases"/>
    <property type="match status" value="1"/>
</dbReference>
<dbReference type="Proteomes" id="UP001465331">
    <property type="component" value="Unassembled WGS sequence"/>
</dbReference>
<evidence type="ECO:0000259" key="16">
    <source>
        <dbReference type="Pfam" id="PF02706"/>
    </source>
</evidence>
<reference evidence="19 20" key="1">
    <citation type="submission" date="2024-06" db="EMBL/GenBank/DDBJ databases">
        <authorList>
            <person name="Li Z."/>
            <person name="Jiang Y."/>
        </authorList>
    </citation>
    <scope>NUCLEOTIDE SEQUENCE [LARGE SCALE GENOMIC DNA]</scope>
    <source>
        <strain evidence="19 20">HSW-8</strain>
    </source>
</reference>
<comment type="subcellular location">
    <subcellularLocation>
        <location evidence="1">Cell inner membrane</location>
        <topology evidence="1">Multi-pass membrane protein</topology>
    </subcellularLocation>
</comment>
<dbReference type="Pfam" id="PF13614">
    <property type="entry name" value="AAA_31"/>
    <property type="match status" value="1"/>
</dbReference>
<feature type="coiled-coil region" evidence="14">
    <location>
        <begin position="281"/>
        <end position="315"/>
    </location>
</feature>
<proteinExistence type="inferred from homology"/>
<evidence type="ECO:0000256" key="9">
    <source>
        <dbReference type="ARBA" id="ARBA00022840"/>
    </source>
</evidence>
<evidence type="ECO:0000256" key="3">
    <source>
        <dbReference type="ARBA" id="ARBA00022475"/>
    </source>
</evidence>
<dbReference type="EMBL" id="JBEPIJ010000001">
    <property type="protein sequence ID" value="MES0872500.1"/>
    <property type="molecule type" value="Genomic_DNA"/>
</dbReference>
<dbReference type="Pfam" id="PF02706">
    <property type="entry name" value="Wzz"/>
    <property type="match status" value="1"/>
</dbReference>
<organism evidence="19 20">
    <name type="scientific">Sinimarinibacterium thermocellulolyticum</name>
    <dbReference type="NCBI Taxonomy" id="3170016"/>
    <lineage>
        <taxon>Bacteria</taxon>
        <taxon>Pseudomonadati</taxon>
        <taxon>Pseudomonadota</taxon>
        <taxon>Gammaproteobacteria</taxon>
        <taxon>Nevskiales</taxon>
        <taxon>Nevskiaceae</taxon>
        <taxon>Sinimarinibacterium</taxon>
    </lineage>
</organism>
<keyword evidence="5 19" id="KW-0808">Transferase</keyword>
<dbReference type="CDD" id="cd05387">
    <property type="entry name" value="BY-kinase"/>
    <property type="match status" value="1"/>
</dbReference>
<keyword evidence="10 15" id="KW-1133">Transmembrane helix</keyword>
<evidence type="ECO:0000259" key="17">
    <source>
        <dbReference type="Pfam" id="PF13614"/>
    </source>
</evidence>
<dbReference type="InterPro" id="IPR025669">
    <property type="entry name" value="AAA_dom"/>
</dbReference>
<gene>
    <name evidence="19" type="ORF">ABSH63_00510</name>
</gene>
<sequence>MNAIAPGAQPAVPAMSVADDEIDLRDLLAAISGGRWILAAVTLAIVLLGAFYAWAATRIYEADALVQVEKKETGFTAALGEMAEMMGTPSAVTAEVELLKSRMLVGAVADSLRLTIVAQPNYFPIIGRAMSRGFQAESGAKVAPAFLGLRRYAWGGEFIRVSAFDVPSSLIGQRFELEATADGYVLRYDDEEILRGRVGERAEGSLEGRTVTIFVQDLIAAPGTTFTLMREDRTRAITGIQEALRVSEKGKDSGILRVEYSSVDPVLAREVVNRLVIAYQRQNIERKSAEAAQTLAFLEAQLPEIRQKLEGAEALFNSYRLREGSADLTKETELILQQSVELETVRLGLEQKRTEALQRFTPNHPTIVAIDRQLQAVRDEQQMIADRVKGLPQTQQELLRLARDVEVNTTLYTNLLNNYQELQVVQAGTIGNVRIVDYAVHPTEPARPNIPLILALSLVLGLFAGMAVIFVRRALKPAVGDPSEVERTLGIPTYATVPFSPEQRRLIRRRGRQEGQLLAHIDPQDIAVEALRSLRTSLHFAMMDSANNVLMLTGPAPGLGKSFVSINLGAVLAASGKRAVVVDADMRRGHLNEFVNCQRAPGLSDYCAGQAALKDVLRRTIVEGLSFVPTGLIPPNPAELLLTDRFSELIKTLSQNFDYVIIDTPPILAVTDAAIVGKLAGSTLLVLKAGEHPLPVIQETATRLQNAGVKVSGTIFNQVGRPGSGYAAYRYAYTAKYKSYASVSH</sequence>
<keyword evidence="9" id="KW-0067">ATP-binding</keyword>
<dbReference type="EC" id="2.7.10.2" evidence="19"/>
<evidence type="ECO:0000256" key="15">
    <source>
        <dbReference type="SAM" id="Phobius"/>
    </source>
</evidence>
<dbReference type="NCBIfam" id="TIGR01007">
    <property type="entry name" value="eps_fam"/>
    <property type="match status" value="1"/>
</dbReference>
<keyword evidence="20" id="KW-1185">Reference proteome</keyword>
<feature type="transmembrane region" description="Helical" evidence="15">
    <location>
        <begin position="450"/>
        <end position="471"/>
    </location>
</feature>
<evidence type="ECO:0000256" key="11">
    <source>
        <dbReference type="ARBA" id="ARBA00023136"/>
    </source>
</evidence>
<evidence type="ECO:0000256" key="8">
    <source>
        <dbReference type="ARBA" id="ARBA00022777"/>
    </source>
</evidence>
<comment type="catalytic activity">
    <reaction evidence="13">
        <text>L-tyrosyl-[protein] + ATP = O-phospho-L-tyrosyl-[protein] + ADP + H(+)</text>
        <dbReference type="Rhea" id="RHEA:10596"/>
        <dbReference type="Rhea" id="RHEA-COMP:10136"/>
        <dbReference type="Rhea" id="RHEA-COMP:20101"/>
        <dbReference type="ChEBI" id="CHEBI:15378"/>
        <dbReference type="ChEBI" id="CHEBI:30616"/>
        <dbReference type="ChEBI" id="CHEBI:46858"/>
        <dbReference type="ChEBI" id="CHEBI:61978"/>
        <dbReference type="ChEBI" id="CHEBI:456216"/>
    </reaction>
</comment>
<dbReference type="NCBIfam" id="TIGR01005">
    <property type="entry name" value="eps_transp_fam"/>
    <property type="match status" value="1"/>
</dbReference>
<keyword evidence="3" id="KW-1003">Cell membrane</keyword>
<feature type="domain" description="Polysaccharide chain length determinant N-terminal" evidence="16">
    <location>
        <begin position="20"/>
        <end position="112"/>
    </location>
</feature>
<dbReference type="PANTHER" id="PTHR32309">
    <property type="entry name" value="TYROSINE-PROTEIN KINASE"/>
    <property type="match status" value="1"/>
</dbReference>
<evidence type="ECO:0000313" key="20">
    <source>
        <dbReference type="Proteomes" id="UP001465331"/>
    </source>
</evidence>
<evidence type="ECO:0000256" key="12">
    <source>
        <dbReference type="ARBA" id="ARBA00023137"/>
    </source>
</evidence>
<keyword evidence="11 15" id="KW-0472">Membrane</keyword>
<feature type="domain" description="Tyrosine-protein kinase G-rich" evidence="18">
    <location>
        <begin position="393"/>
        <end position="474"/>
    </location>
</feature>
<keyword evidence="6 15" id="KW-0812">Transmembrane</keyword>
<evidence type="ECO:0000256" key="5">
    <source>
        <dbReference type="ARBA" id="ARBA00022679"/>
    </source>
</evidence>
<feature type="domain" description="AAA" evidence="17">
    <location>
        <begin position="558"/>
        <end position="672"/>
    </location>
</feature>
<keyword evidence="14" id="KW-0175">Coiled coil</keyword>
<evidence type="ECO:0000256" key="2">
    <source>
        <dbReference type="ARBA" id="ARBA00008883"/>
    </source>
</evidence>
<evidence type="ECO:0000259" key="18">
    <source>
        <dbReference type="Pfam" id="PF13807"/>
    </source>
</evidence>
<evidence type="ECO:0000256" key="1">
    <source>
        <dbReference type="ARBA" id="ARBA00004429"/>
    </source>
</evidence>
<dbReference type="RefSeq" id="WP_352886412.1">
    <property type="nucleotide sequence ID" value="NZ_JBEPIJ010000001.1"/>
</dbReference>
<evidence type="ECO:0000256" key="10">
    <source>
        <dbReference type="ARBA" id="ARBA00022989"/>
    </source>
</evidence>
<keyword evidence="4" id="KW-0997">Cell inner membrane</keyword>
<evidence type="ECO:0000256" key="7">
    <source>
        <dbReference type="ARBA" id="ARBA00022741"/>
    </source>
</evidence>
<comment type="similarity">
    <text evidence="2">Belongs to the etk/wzc family.</text>
</comment>
<protein>
    <submittedName>
        <fullName evidence="19">Polysaccharide biosynthesis tyrosine autokinase</fullName>
        <ecNumber evidence="19">2.7.10.2</ecNumber>
    </submittedName>
</protein>
<dbReference type="InterPro" id="IPR027417">
    <property type="entry name" value="P-loop_NTPase"/>
</dbReference>
<evidence type="ECO:0000256" key="14">
    <source>
        <dbReference type="SAM" id="Coils"/>
    </source>
</evidence>
<dbReference type="PANTHER" id="PTHR32309:SF32">
    <property type="entry name" value="TYROSINE-PROTEIN KINASE ETK-RELATED"/>
    <property type="match status" value="1"/>
</dbReference>
<dbReference type="InterPro" id="IPR032807">
    <property type="entry name" value="GNVR"/>
</dbReference>
<evidence type="ECO:0000256" key="6">
    <source>
        <dbReference type="ARBA" id="ARBA00022692"/>
    </source>
</evidence>
<keyword evidence="12" id="KW-0829">Tyrosine-protein kinase</keyword>
<dbReference type="InterPro" id="IPR050445">
    <property type="entry name" value="Bact_polysacc_biosynth/exp"/>
</dbReference>
<name>A0ABV2A6Y1_9GAMM</name>
<dbReference type="InterPro" id="IPR005700">
    <property type="entry name" value="EPS_ExoP-like"/>
</dbReference>
<evidence type="ECO:0000256" key="13">
    <source>
        <dbReference type="ARBA" id="ARBA00053015"/>
    </source>
</evidence>
<dbReference type="Pfam" id="PF13807">
    <property type="entry name" value="GNVR"/>
    <property type="match status" value="1"/>
</dbReference>
<dbReference type="InterPro" id="IPR005702">
    <property type="entry name" value="Wzc-like_C"/>
</dbReference>
<dbReference type="SUPFAM" id="SSF52540">
    <property type="entry name" value="P-loop containing nucleoside triphosphate hydrolases"/>
    <property type="match status" value="1"/>
</dbReference>
<dbReference type="GO" id="GO:0004715">
    <property type="term" value="F:non-membrane spanning protein tyrosine kinase activity"/>
    <property type="evidence" value="ECO:0007669"/>
    <property type="project" value="UniProtKB-EC"/>
</dbReference>
<evidence type="ECO:0000313" key="19">
    <source>
        <dbReference type="EMBL" id="MES0872500.1"/>
    </source>
</evidence>
<comment type="caution">
    <text evidence="19">The sequence shown here is derived from an EMBL/GenBank/DDBJ whole genome shotgun (WGS) entry which is preliminary data.</text>
</comment>